<sequence>MQKYALAAINNNTLRPIPFVNSTFSKTLAFYDVIEMQAPCLSPAYADIAAALKQLACSDRKLMSAKFNMHHYGTEKTMNLELRNTGGGGGNHNNCFHNRWADRCTSTGIFCGIDLFGCNTIDDGLYSCATIGQKPSLLEICPLGGCVLFLHRMVPPTAAAANASVLAQASTPVALHKCPIGECPKGATDCPIRPIDDTSLCKGAGSICGATFDSLYKYEMGSLYTCTGKGEKPTSGKPKGGERYTVHQQMLTSEETSTRGGDFDASCKFDKDTVYECSAEGATPKPGKKCGAGLCSSSDKMSTTSVATCKPDCTCKANKDTCGIDFQAHCKFPKDTLYTCVNIGDTPKQKWTLLWRGLNPDLYYNCGKGMKPFPFDRCKNGKPTTGKCLCNDGNSKCGKNFEPKCKYVPGSIYTCSGQGATPVEGKPCESAELCDSVCGAAFPESCKFKPGLLYQCDFGGADSARPTTCQIPCNP</sequence>
<protein>
    <submittedName>
        <fullName evidence="1">Uncharacterized protein</fullName>
    </submittedName>
</protein>
<gene>
    <name evidence="1" type="ORF">KI688_005173</name>
</gene>
<dbReference type="EMBL" id="JAHRHY010000018">
    <property type="protein sequence ID" value="KAG9062866.1"/>
    <property type="molecule type" value="Genomic_DNA"/>
</dbReference>
<dbReference type="Proteomes" id="UP000707451">
    <property type="component" value="Unassembled WGS sequence"/>
</dbReference>
<dbReference type="OrthoDB" id="4405280at2759"/>
<comment type="caution">
    <text evidence="1">The sequence shown here is derived from an EMBL/GenBank/DDBJ whole genome shotgun (WGS) entry which is preliminary data.</text>
</comment>
<dbReference type="AlphaFoldDB" id="A0A9P7XNN4"/>
<accession>A0A9P7XNN4</accession>
<proteinExistence type="predicted"/>
<reference evidence="1" key="1">
    <citation type="submission" date="2021-06" db="EMBL/GenBank/DDBJ databases">
        <title>Genome Sequence of Mortierella hyaline Strain SCG-10, a Cold-Adapted, Nitrate-Reducing Fungus Isolated from Soil in Minnesota, USA.</title>
        <authorList>
            <person name="Aldossari N."/>
        </authorList>
    </citation>
    <scope>NUCLEOTIDE SEQUENCE</scope>
    <source>
        <strain evidence="1">SCG-10</strain>
    </source>
</reference>
<keyword evidence="2" id="KW-1185">Reference proteome</keyword>
<evidence type="ECO:0000313" key="2">
    <source>
        <dbReference type="Proteomes" id="UP000707451"/>
    </source>
</evidence>
<organism evidence="1 2">
    <name type="scientific">Linnemannia hyalina</name>
    <dbReference type="NCBI Taxonomy" id="64524"/>
    <lineage>
        <taxon>Eukaryota</taxon>
        <taxon>Fungi</taxon>
        <taxon>Fungi incertae sedis</taxon>
        <taxon>Mucoromycota</taxon>
        <taxon>Mortierellomycotina</taxon>
        <taxon>Mortierellomycetes</taxon>
        <taxon>Mortierellales</taxon>
        <taxon>Mortierellaceae</taxon>
        <taxon>Linnemannia</taxon>
    </lineage>
</organism>
<name>A0A9P7XNN4_9FUNG</name>
<evidence type="ECO:0000313" key="1">
    <source>
        <dbReference type="EMBL" id="KAG9062866.1"/>
    </source>
</evidence>